<dbReference type="EMBL" id="LAZR01000150">
    <property type="protein sequence ID" value="KKN86225.1"/>
    <property type="molecule type" value="Genomic_DNA"/>
</dbReference>
<accession>A0A0F9TZ01</accession>
<dbReference type="GO" id="GO:0004170">
    <property type="term" value="F:dUTP diphosphatase activity"/>
    <property type="evidence" value="ECO:0007669"/>
    <property type="project" value="UniProtKB-EC"/>
</dbReference>
<comment type="caution">
    <text evidence="6">The sequence shown here is derived from an EMBL/GenBank/DDBJ whole genome shotgun (WGS) entry which is preliminary data.</text>
</comment>
<organism evidence="6">
    <name type="scientific">marine sediment metagenome</name>
    <dbReference type="NCBI Taxonomy" id="412755"/>
    <lineage>
        <taxon>unclassified sequences</taxon>
        <taxon>metagenomes</taxon>
        <taxon>ecological metagenomes</taxon>
    </lineage>
</organism>
<dbReference type="Gene3D" id="2.70.40.10">
    <property type="match status" value="1"/>
</dbReference>
<dbReference type="InterPro" id="IPR008181">
    <property type="entry name" value="dUTPase"/>
</dbReference>
<evidence type="ECO:0000256" key="3">
    <source>
        <dbReference type="ARBA" id="ARBA00022801"/>
    </source>
</evidence>
<dbReference type="Pfam" id="PF00692">
    <property type="entry name" value="dUTPase"/>
    <property type="match status" value="1"/>
</dbReference>
<dbReference type="InterPro" id="IPR036157">
    <property type="entry name" value="dUTPase-like_sf"/>
</dbReference>
<dbReference type="PANTHER" id="PTHR11241">
    <property type="entry name" value="DEOXYURIDINE 5'-TRIPHOSPHATE NUCLEOTIDOHYDROLASE"/>
    <property type="match status" value="1"/>
</dbReference>
<reference evidence="6" key="1">
    <citation type="journal article" date="2015" name="Nature">
        <title>Complex archaea that bridge the gap between prokaryotes and eukaryotes.</title>
        <authorList>
            <person name="Spang A."/>
            <person name="Saw J.H."/>
            <person name="Jorgensen S.L."/>
            <person name="Zaremba-Niedzwiedzka K."/>
            <person name="Martijn J."/>
            <person name="Lind A.E."/>
            <person name="van Eijk R."/>
            <person name="Schleper C."/>
            <person name="Guy L."/>
            <person name="Ettema T.J."/>
        </authorList>
    </citation>
    <scope>NUCLEOTIDE SEQUENCE</scope>
</reference>
<dbReference type="EC" id="3.6.1.23" evidence="2"/>
<evidence type="ECO:0000259" key="5">
    <source>
        <dbReference type="Pfam" id="PF00692"/>
    </source>
</evidence>
<name>A0A0F9TZ01_9ZZZZ</name>
<evidence type="ECO:0000256" key="1">
    <source>
        <dbReference type="ARBA" id="ARBA00006581"/>
    </source>
</evidence>
<dbReference type="InterPro" id="IPR029054">
    <property type="entry name" value="dUTPase-like"/>
</dbReference>
<comment type="similarity">
    <text evidence="1">Belongs to the dUTPase family.</text>
</comment>
<dbReference type="SUPFAM" id="SSF51283">
    <property type="entry name" value="dUTPase-like"/>
    <property type="match status" value="1"/>
</dbReference>
<gene>
    <name evidence="6" type="ORF">LCGC14_0270940</name>
</gene>
<sequence>MTEKPVIGFQKLHADAVIPQLATPGAAGADLHAIVLNEDGEVSQDGIVIMPLSRVLVPTGLAMDIPEGYEVQLRPRSGLALKHGLTLVNSPATIDSDFGGAVGMIFTVLGDKPFTMKHLDRVAQMVVAQVSGFTGKVVTKVSDSERGAGGFGSTGI</sequence>
<dbReference type="CDD" id="cd07557">
    <property type="entry name" value="trimeric_dUTPase"/>
    <property type="match status" value="1"/>
</dbReference>
<dbReference type="NCBIfam" id="NF001862">
    <property type="entry name" value="PRK00601.1"/>
    <property type="match status" value="1"/>
</dbReference>
<proteinExistence type="inferred from homology"/>
<dbReference type="GO" id="GO:0046081">
    <property type="term" value="P:dUTP catabolic process"/>
    <property type="evidence" value="ECO:0007669"/>
    <property type="project" value="InterPro"/>
</dbReference>
<dbReference type="NCBIfam" id="TIGR00576">
    <property type="entry name" value="dut"/>
    <property type="match status" value="1"/>
</dbReference>
<dbReference type="PANTHER" id="PTHR11241:SF0">
    <property type="entry name" value="DEOXYURIDINE 5'-TRIPHOSPHATE NUCLEOTIDOHYDROLASE"/>
    <property type="match status" value="1"/>
</dbReference>
<dbReference type="GO" id="GO:0000287">
    <property type="term" value="F:magnesium ion binding"/>
    <property type="evidence" value="ECO:0007669"/>
    <property type="project" value="InterPro"/>
</dbReference>
<protein>
    <recommendedName>
        <fullName evidence="2">dUTP diphosphatase</fullName>
        <ecNumber evidence="2">3.6.1.23</ecNumber>
    </recommendedName>
</protein>
<dbReference type="GO" id="GO:0006226">
    <property type="term" value="P:dUMP biosynthetic process"/>
    <property type="evidence" value="ECO:0007669"/>
    <property type="project" value="InterPro"/>
</dbReference>
<evidence type="ECO:0000256" key="4">
    <source>
        <dbReference type="ARBA" id="ARBA00023080"/>
    </source>
</evidence>
<evidence type="ECO:0000256" key="2">
    <source>
        <dbReference type="ARBA" id="ARBA00012379"/>
    </source>
</evidence>
<keyword evidence="4" id="KW-0546">Nucleotide metabolism</keyword>
<dbReference type="InterPro" id="IPR033704">
    <property type="entry name" value="dUTPase_trimeric"/>
</dbReference>
<evidence type="ECO:0000313" key="6">
    <source>
        <dbReference type="EMBL" id="KKN86225.1"/>
    </source>
</evidence>
<keyword evidence="3" id="KW-0378">Hydrolase</keyword>
<feature type="domain" description="dUTPase-like" evidence="5">
    <location>
        <begin position="16"/>
        <end position="155"/>
    </location>
</feature>
<dbReference type="AlphaFoldDB" id="A0A0F9TZ01"/>